<dbReference type="PIR" id="G81220">
    <property type="entry name" value="G81220"/>
</dbReference>
<feature type="region of interest" description="Disordered" evidence="1">
    <location>
        <begin position="1"/>
        <end position="22"/>
    </location>
</feature>
<dbReference type="PaxDb" id="122586-NMB0260"/>
<protein>
    <submittedName>
        <fullName evidence="2">Uncharacterized protein</fullName>
    </submittedName>
</protein>
<sequence length="128" mass="14407">MPFRNAVQTASPPTTPKQKAHHDRIHVHPFGLGTHLCQRPLPHDQTVRRGRTQAQTFRTPHDRAGGRFRADRRSCLHPRIPCRIGTRSGLGVLCHSRLPVPDFCVSMFCVAVFLAHAQQGIDKHRNAV</sequence>
<dbReference type="AlphaFoldDB" id="Q9K1A7"/>
<dbReference type="HOGENOM" id="CLU_1957235_0_0_4"/>
<feature type="compositionally biased region" description="Polar residues" evidence="1">
    <location>
        <begin position="1"/>
        <end position="12"/>
    </location>
</feature>
<evidence type="ECO:0000313" key="2">
    <source>
        <dbReference type="EMBL" id="AAF40714.1"/>
    </source>
</evidence>
<proteinExistence type="predicted"/>
<organism evidence="2 3">
    <name type="scientific">Neisseria meningitidis serogroup B (strain ATCC BAA-335 / MC58)</name>
    <dbReference type="NCBI Taxonomy" id="122586"/>
    <lineage>
        <taxon>Bacteria</taxon>
        <taxon>Pseudomonadati</taxon>
        <taxon>Pseudomonadota</taxon>
        <taxon>Betaproteobacteria</taxon>
        <taxon>Neisseriales</taxon>
        <taxon>Neisseriaceae</taxon>
        <taxon>Neisseria</taxon>
    </lineage>
</organism>
<evidence type="ECO:0000256" key="1">
    <source>
        <dbReference type="SAM" id="MobiDB-lite"/>
    </source>
</evidence>
<dbReference type="STRING" id="122586.NMB0260"/>
<gene>
    <name evidence="2" type="ordered locus">NMB0260</name>
</gene>
<dbReference type="EMBL" id="AE002098">
    <property type="protein sequence ID" value="AAF40714.1"/>
    <property type="molecule type" value="Genomic_DNA"/>
</dbReference>
<dbReference type="Proteomes" id="UP000000425">
    <property type="component" value="Chromosome"/>
</dbReference>
<keyword evidence="3" id="KW-1185">Reference proteome</keyword>
<name>Q9K1A7_NEIMB</name>
<dbReference type="KEGG" id="nme:NMB0260"/>
<reference evidence="2 3" key="1">
    <citation type="journal article" date="2000" name="Science">
        <title>Complete genome sequence of Neisseria meningitidis serogroup B strain MC58.</title>
        <authorList>
            <person name="Tettelin H."/>
            <person name="Saunders N.J."/>
            <person name="Heidelberg J."/>
            <person name="Jeffries A.C."/>
            <person name="Nelson K.E."/>
            <person name="Eisen J.A."/>
            <person name="Ketchum K.A."/>
            <person name="Hood D.W."/>
            <person name="Peden J.F."/>
            <person name="Dodson R.J."/>
            <person name="Nelson W.C."/>
            <person name="Gwinn M.L."/>
            <person name="DeBoy R."/>
            <person name="Peterson J.D."/>
            <person name="Hickey E.K."/>
            <person name="Haft D.H."/>
            <person name="Salzberg S.L."/>
            <person name="White O."/>
            <person name="Fleischmann R.D."/>
            <person name="Dougherty B.A."/>
            <person name="Mason T."/>
            <person name="Ciecko A."/>
            <person name="Parksey D.S."/>
            <person name="Blair E."/>
            <person name="Cittone H."/>
            <person name="Clark E.B."/>
            <person name="Cotton M.D."/>
            <person name="Utterback T.R."/>
            <person name="Khouri H."/>
            <person name="Qin H."/>
            <person name="Vamathevan J."/>
            <person name="Gill J."/>
            <person name="Scarlato V."/>
            <person name="Masignani V."/>
            <person name="Pizza M."/>
            <person name="Grandi G."/>
            <person name="Sun L."/>
            <person name="Smith H.O."/>
            <person name="Fraser C.M."/>
            <person name="Moxon E.R."/>
            <person name="Rappuoli R."/>
            <person name="Venter J.C."/>
        </authorList>
    </citation>
    <scope>NUCLEOTIDE SEQUENCE [LARGE SCALE GENOMIC DNA]</scope>
    <source>
        <strain evidence="3">ATCC BAA-335 / MC58</strain>
    </source>
</reference>
<accession>Q9K1A7</accession>
<evidence type="ECO:0000313" key="3">
    <source>
        <dbReference type="Proteomes" id="UP000000425"/>
    </source>
</evidence>
<dbReference type="InParanoid" id="Q9K1A7"/>